<organism evidence="2 3">
    <name type="scientific">Armillaria luteobubalina</name>
    <dbReference type="NCBI Taxonomy" id="153913"/>
    <lineage>
        <taxon>Eukaryota</taxon>
        <taxon>Fungi</taxon>
        <taxon>Dikarya</taxon>
        <taxon>Basidiomycota</taxon>
        <taxon>Agaricomycotina</taxon>
        <taxon>Agaricomycetes</taxon>
        <taxon>Agaricomycetidae</taxon>
        <taxon>Agaricales</taxon>
        <taxon>Marasmiineae</taxon>
        <taxon>Physalacriaceae</taxon>
        <taxon>Armillaria</taxon>
    </lineage>
</organism>
<sequence>MAMPVISSSYYRDYSNDIGGIHKWPGFIIIFAHGTGFQHWEVTIQRIFAPDMLGLIREAWAVDAQIHGDAAALNAEEMEDPDFKYCIRIQQGKCKVILVGHFTGDSSAYVAGVRAISFNRFTRYWCSPGFLPTLMPRRSKPAASSGTPSPRKQKTDQYHHATPRFIL</sequence>
<dbReference type="Proteomes" id="UP001175228">
    <property type="component" value="Unassembled WGS sequence"/>
</dbReference>
<reference evidence="2" key="1">
    <citation type="submission" date="2023-06" db="EMBL/GenBank/DDBJ databases">
        <authorList>
            <consortium name="Lawrence Berkeley National Laboratory"/>
            <person name="Ahrendt S."/>
            <person name="Sahu N."/>
            <person name="Indic B."/>
            <person name="Wong-Bajracharya J."/>
            <person name="Merenyi Z."/>
            <person name="Ke H.-M."/>
            <person name="Monk M."/>
            <person name="Kocsube S."/>
            <person name="Drula E."/>
            <person name="Lipzen A."/>
            <person name="Balint B."/>
            <person name="Henrissat B."/>
            <person name="Andreopoulos B."/>
            <person name="Martin F.M."/>
            <person name="Harder C.B."/>
            <person name="Rigling D."/>
            <person name="Ford K.L."/>
            <person name="Foster G.D."/>
            <person name="Pangilinan J."/>
            <person name="Papanicolaou A."/>
            <person name="Barry K."/>
            <person name="LaButti K."/>
            <person name="Viragh M."/>
            <person name="Koriabine M."/>
            <person name="Yan M."/>
            <person name="Riley R."/>
            <person name="Champramary S."/>
            <person name="Plett K.L."/>
            <person name="Tsai I.J."/>
            <person name="Slot J."/>
            <person name="Sipos G."/>
            <person name="Plett J."/>
            <person name="Nagy L.G."/>
            <person name="Grigoriev I.V."/>
        </authorList>
    </citation>
    <scope>NUCLEOTIDE SEQUENCE</scope>
    <source>
        <strain evidence="2">HWK02</strain>
    </source>
</reference>
<feature type="region of interest" description="Disordered" evidence="1">
    <location>
        <begin position="136"/>
        <end position="167"/>
    </location>
</feature>
<protein>
    <submittedName>
        <fullName evidence="2">Uncharacterized protein</fullName>
    </submittedName>
</protein>
<dbReference type="EMBL" id="JAUEPU010000080">
    <property type="protein sequence ID" value="KAK0480503.1"/>
    <property type="molecule type" value="Genomic_DNA"/>
</dbReference>
<accession>A0AA39PBS4</accession>
<dbReference type="AlphaFoldDB" id="A0AA39PBS4"/>
<evidence type="ECO:0000313" key="3">
    <source>
        <dbReference type="Proteomes" id="UP001175228"/>
    </source>
</evidence>
<dbReference type="Gene3D" id="3.40.50.1820">
    <property type="entry name" value="alpha/beta hydrolase"/>
    <property type="match status" value="1"/>
</dbReference>
<dbReference type="InterPro" id="IPR029058">
    <property type="entry name" value="AB_hydrolase_fold"/>
</dbReference>
<proteinExistence type="predicted"/>
<evidence type="ECO:0000256" key="1">
    <source>
        <dbReference type="SAM" id="MobiDB-lite"/>
    </source>
</evidence>
<comment type="caution">
    <text evidence="2">The sequence shown here is derived from an EMBL/GenBank/DDBJ whole genome shotgun (WGS) entry which is preliminary data.</text>
</comment>
<gene>
    <name evidence="2" type="ORF">EDD18DRAFT_1113483</name>
</gene>
<name>A0AA39PBS4_9AGAR</name>
<keyword evidence="3" id="KW-1185">Reference proteome</keyword>
<evidence type="ECO:0000313" key="2">
    <source>
        <dbReference type="EMBL" id="KAK0480503.1"/>
    </source>
</evidence>